<keyword evidence="2 4" id="KW-0378">Hydrolase</keyword>
<dbReference type="OrthoDB" id="9797416at2"/>
<evidence type="ECO:0000313" key="6">
    <source>
        <dbReference type="Proteomes" id="UP000316714"/>
    </source>
</evidence>
<evidence type="ECO:0000256" key="1">
    <source>
        <dbReference type="ARBA" id="ARBA00022605"/>
    </source>
</evidence>
<keyword evidence="6" id="KW-1185">Reference proteome</keyword>
<keyword evidence="1 4" id="KW-0028">Amino-acid biosynthesis</keyword>
<dbReference type="InterPro" id="IPR023943">
    <property type="entry name" value="Enolase-ppase_E1"/>
</dbReference>
<dbReference type="NCBIfam" id="TIGR01691">
    <property type="entry name" value="enolase-ppase"/>
    <property type="match status" value="1"/>
</dbReference>
<evidence type="ECO:0000313" key="5">
    <source>
        <dbReference type="EMBL" id="TWT31244.1"/>
    </source>
</evidence>
<comment type="catalytic activity">
    <reaction evidence="4">
        <text>5-methylsulfanyl-2,3-dioxopentyl phosphate + H2O = 1,2-dihydroxy-5-(methylsulfanyl)pent-1-en-3-one + phosphate</text>
        <dbReference type="Rhea" id="RHEA:21700"/>
        <dbReference type="ChEBI" id="CHEBI:15377"/>
        <dbReference type="ChEBI" id="CHEBI:43474"/>
        <dbReference type="ChEBI" id="CHEBI:49252"/>
        <dbReference type="ChEBI" id="CHEBI:58828"/>
        <dbReference type="EC" id="3.1.3.77"/>
    </reaction>
</comment>
<keyword evidence="4" id="KW-0479">Metal-binding</keyword>
<dbReference type="Gene3D" id="1.10.720.60">
    <property type="match status" value="1"/>
</dbReference>
<dbReference type="CDD" id="cd01629">
    <property type="entry name" value="HAD_EP"/>
    <property type="match status" value="1"/>
</dbReference>
<comment type="similarity">
    <text evidence="4">Belongs to the HAD-like hydrolase superfamily. MasA/MtnC family.</text>
</comment>
<proteinExistence type="inferred from homology"/>
<keyword evidence="3 4" id="KW-0486">Methionine biosynthesis</keyword>
<dbReference type="GO" id="GO:0019509">
    <property type="term" value="P:L-methionine salvage from methylthioadenosine"/>
    <property type="evidence" value="ECO:0007669"/>
    <property type="project" value="UniProtKB-UniRule"/>
</dbReference>
<comment type="function">
    <text evidence="4">Bifunctional enzyme that catalyzes the enolization of 2,3-diketo-5-methylthiopentyl-1-phosphate (DK-MTP-1-P) into the intermediate 2-hydroxy-3-keto-5-methylthiopentenyl-1-phosphate (HK-MTPenyl-1-P), which is then dephosphorylated to form the acireductone 1,2-dihydroxy-3-keto-5-methylthiopentene (DHK-MTPene).</text>
</comment>
<evidence type="ECO:0000256" key="4">
    <source>
        <dbReference type="HAMAP-Rule" id="MF_01681"/>
    </source>
</evidence>
<comment type="pathway">
    <text evidence="4">Amino-acid biosynthesis; L-methionine biosynthesis via salvage pathway; L-methionine from S-methyl-5-thio-alpha-D-ribose 1-phosphate: step 4/6.</text>
</comment>
<dbReference type="AlphaFoldDB" id="A0A5C5UY23"/>
<reference evidence="5 6" key="1">
    <citation type="submission" date="2019-02" db="EMBL/GenBank/DDBJ databases">
        <title>Deep-cultivation of Planctomycetes and their phenomic and genomic characterization uncovers novel biology.</title>
        <authorList>
            <person name="Wiegand S."/>
            <person name="Jogler M."/>
            <person name="Boedeker C."/>
            <person name="Pinto D."/>
            <person name="Vollmers J."/>
            <person name="Rivas-Marin E."/>
            <person name="Kohn T."/>
            <person name="Peeters S.H."/>
            <person name="Heuer A."/>
            <person name="Rast P."/>
            <person name="Oberbeckmann S."/>
            <person name="Bunk B."/>
            <person name="Jeske O."/>
            <person name="Meyerdierks A."/>
            <person name="Storesund J.E."/>
            <person name="Kallscheuer N."/>
            <person name="Luecker S."/>
            <person name="Lage O.M."/>
            <person name="Pohl T."/>
            <person name="Merkel B.J."/>
            <person name="Hornburger P."/>
            <person name="Mueller R.-W."/>
            <person name="Bruemmer F."/>
            <person name="Labrenz M."/>
            <person name="Spormann A.M."/>
            <person name="Op Den Camp H."/>
            <person name="Overmann J."/>
            <person name="Amann R."/>
            <person name="Jetten M.S.M."/>
            <person name="Mascher T."/>
            <person name="Medema M.H."/>
            <person name="Devos D.P."/>
            <person name="Kaster A.-K."/>
            <person name="Ovreas L."/>
            <person name="Rohde M."/>
            <person name="Galperin M.Y."/>
            <person name="Jogler C."/>
        </authorList>
    </citation>
    <scope>NUCLEOTIDE SEQUENCE [LARGE SCALE GENOMIC DNA]</scope>
    <source>
        <strain evidence="5 6">KOR34</strain>
    </source>
</reference>
<organism evidence="5 6">
    <name type="scientific">Posidoniimonas corsicana</name>
    <dbReference type="NCBI Taxonomy" id="1938618"/>
    <lineage>
        <taxon>Bacteria</taxon>
        <taxon>Pseudomonadati</taxon>
        <taxon>Planctomycetota</taxon>
        <taxon>Planctomycetia</taxon>
        <taxon>Pirellulales</taxon>
        <taxon>Lacipirellulaceae</taxon>
        <taxon>Posidoniimonas</taxon>
    </lineage>
</organism>
<dbReference type="PANTHER" id="PTHR20371:SF1">
    <property type="entry name" value="ENOLASE-PHOSPHATASE E1"/>
    <property type="match status" value="1"/>
</dbReference>
<dbReference type="EMBL" id="SIHJ01000004">
    <property type="protein sequence ID" value="TWT31244.1"/>
    <property type="molecule type" value="Genomic_DNA"/>
</dbReference>
<keyword evidence="4" id="KW-0460">Magnesium</keyword>
<evidence type="ECO:0000256" key="3">
    <source>
        <dbReference type="ARBA" id="ARBA00023167"/>
    </source>
</evidence>
<dbReference type="RefSeq" id="WP_146568426.1">
    <property type="nucleotide sequence ID" value="NZ_SIHJ01000004.1"/>
</dbReference>
<comment type="pathway">
    <text evidence="4">Amino-acid biosynthesis; L-methionine biosynthesis via salvage pathway; L-methionine from S-methyl-5-thio-alpha-D-ribose 1-phosphate: step 3/6.</text>
</comment>
<dbReference type="PANTHER" id="PTHR20371">
    <property type="entry name" value="ENOLASE-PHOSPHATASE E1"/>
    <property type="match status" value="1"/>
</dbReference>
<dbReference type="InterPro" id="IPR036412">
    <property type="entry name" value="HAD-like_sf"/>
</dbReference>
<dbReference type="GO" id="GO:0000287">
    <property type="term" value="F:magnesium ion binding"/>
    <property type="evidence" value="ECO:0007669"/>
    <property type="project" value="UniProtKB-UniRule"/>
</dbReference>
<dbReference type="GO" id="GO:0043874">
    <property type="term" value="F:acireductone synthase activity"/>
    <property type="evidence" value="ECO:0007669"/>
    <property type="project" value="UniProtKB-EC"/>
</dbReference>
<dbReference type="SUPFAM" id="SSF56784">
    <property type="entry name" value="HAD-like"/>
    <property type="match status" value="1"/>
</dbReference>
<comment type="subunit">
    <text evidence="4">Monomer.</text>
</comment>
<protein>
    <recommendedName>
        <fullName evidence="4">Enolase-phosphatase E1</fullName>
        <ecNumber evidence="4">3.1.3.77</ecNumber>
    </recommendedName>
    <alternativeName>
        <fullName evidence="4">2,3-diketo-5-methylthio-1-phosphopentane phosphatase</fullName>
    </alternativeName>
</protein>
<comment type="caution">
    <text evidence="5">The sequence shown here is derived from an EMBL/GenBank/DDBJ whole genome shotgun (WGS) entry which is preliminary data.</text>
</comment>
<sequence>MQVEAQGVLLDVEGTTSSVKFVYDVMFPFARRELAAYLQQSWDDPSCQAACEQVAGDAGQPSLAAWADAEDRAPRDLVEEEATRLMDADQKATGLKQLQGLIWKSGFESGEMVAHVYPDVPPALDRWRAAGADLRIYSSGSIQAQQLFFGHTQQGDLLPLFSGHYDTTTGPKREAASYAAIAADWRLPPASILFLSDITAELDAAREAGMQTGLLIRPDNAPVEPGHGHTEVASFAEILIDFKNPSS</sequence>
<dbReference type="GO" id="GO:0043716">
    <property type="term" value="F:2-hydroxy-3-keto-5-methylthiopentenyl-1-phosphate phosphatase activity"/>
    <property type="evidence" value="ECO:0007669"/>
    <property type="project" value="UniProtKB-UniRule"/>
</dbReference>
<gene>
    <name evidence="4 5" type="primary">mtnC</name>
    <name evidence="5" type="ORF">KOR34_46200</name>
</gene>
<dbReference type="Proteomes" id="UP000316714">
    <property type="component" value="Unassembled WGS sequence"/>
</dbReference>
<dbReference type="Gene3D" id="3.40.50.1000">
    <property type="entry name" value="HAD superfamily/HAD-like"/>
    <property type="match status" value="1"/>
</dbReference>
<dbReference type="UniPathway" id="UPA00904">
    <property type="reaction ID" value="UER00876"/>
</dbReference>
<dbReference type="SFLD" id="SFLDG01129">
    <property type="entry name" value="C1.5:_HAD__Beta-PGM__Phosphata"/>
    <property type="match status" value="1"/>
</dbReference>
<accession>A0A5C5UY23</accession>
<dbReference type="InterPro" id="IPR023214">
    <property type="entry name" value="HAD_sf"/>
</dbReference>
<dbReference type="SFLD" id="SFLDF00044">
    <property type="entry name" value="enolase-phosphatase"/>
    <property type="match status" value="1"/>
</dbReference>
<dbReference type="SFLD" id="SFLDG01133">
    <property type="entry name" value="C1.5.4:_Enolase-phosphatase_Li"/>
    <property type="match status" value="1"/>
</dbReference>
<dbReference type="Pfam" id="PF00702">
    <property type="entry name" value="Hydrolase"/>
    <property type="match status" value="1"/>
</dbReference>
<comment type="cofactor">
    <cofactor evidence="4">
        <name>Mg(2+)</name>
        <dbReference type="ChEBI" id="CHEBI:18420"/>
    </cofactor>
    <text evidence="4">Binds 1 Mg(2+) ion per subunit.</text>
</comment>
<dbReference type="EC" id="3.1.3.77" evidence="4"/>
<dbReference type="GO" id="GO:0043715">
    <property type="term" value="F:2,3-diketo-5-methylthiopentyl-1-phosphate enolase activity"/>
    <property type="evidence" value="ECO:0007669"/>
    <property type="project" value="UniProtKB-UniRule"/>
</dbReference>
<name>A0A5C5UY23_9BACT</name>
<dbReference type="HAMAP" id="MF_01681">
    <property type="entry name" value="Salvage_MtnC"/>
    <property type="match status" value="1"/>
</dbReference>
<evidence type="ECO:0000256" key="2">
    <source>
        <dbReference type="ARBA" id="ARBA00022801"/>
    </source>
</evidence>
<dbReference type="SFLD" id="SFLDS00003">
    <property type="entry name" value="Haloacid_Dehalogenase"/>
    <property type="match status" value="1"/>
</dbReference>